<evidence type="ECO:0000259" key="2">
    <source>
        <dbReference type="Pfam" id="PF07589"/>
    </source>
</evidence>
<evidence type="ECO:0000256" key="1">
    <source>
        <dbReference type="SAM" id="SignalP"/>
    </source>
</evidence>
<keyword evidence="1" id="KW-0732">Signal</keyword>
<dbReference type="InterPro" id="IPR013424">
    <property type="entry name" value="Ice-binding_C"/>
</dbReference>
<organism evidence="3">
    <name type="scientific">Oceaniferula spumae</name>
    <dbReference type="NCBI Taxonomy" id="2979115"/>
    <lineage>
        <taxon>Bacteria</taxon>
        <taxon>Pseudomonadati</taxon>
        <taxon>Verrucomicrobiota</taxon>
        <taxon>Verrucomicrobiia</taxon>
        <taxon>Verrucomicrobiales</taxon>
        <taxon>Verrucomicrobiaceae</taxon>
        <taxon>Oceaniferula</taxon>
    </lineage>
</organism>
<dbReference type="KEGG" id="osu:NT6N_21250"/>
<feature type="chain" id="PRO_5043534990" description="Ice-binding protein C-terminal domain-containing protein" evidence="1">
    <location>
        <begin position="31"/>
        <end position="225"/>
    </location>
</feature>
<dbReference type="Pfam" id="PF07589">
    <property type="entry name" value="PEP-CTERM"/>
    <property type="match status" value="1"/>
</dbReference>
<dbReference type="AlphaFoldDB" id="A0AAT9FM90"/>
<sequence length="225" mass="24046">MLHISKNLMKFTTRIISLTLTVAFTASSHAAVSILLTGDTANSDGGFFPGTGSGDPNRVNVTLNDGFSYNPNNPTSPLPVQSYSQTPANGFHANKTSGTHTLSYILTNGAIGSPTVYFDFYGRNNNTNRDNNYTVSLYNGDYTAGSLVAQQTGQGVPNSAPFFNRTTFNSATAFVFDRVQITAPAGTSDANRNFTVMEVRLAVPEPSSTALLGLGGLALMLRRRR</sequence>
<feature type="signal peptide" evidence="1">
    <location>
        <begin position="1"/>
        <end position="30"/>
    </location>
</feature>
<gene>
    <name evidence="3" type="ORF">NT6N_21250</name>
</gene>
<reference evidence="3" key="1">
    <citation type="submission" date="2024-07" db="EMBL/GenBank/DDBJ databases">
        <title>Complete genome sequence of Verrucomicrobiaceae bacterium NT6N.</title>
        <authorList>
            <person name="Huang C."/>
            <person name="Takami H."/>
            <person name="Hamasaki K."/>
        </authorList>
    </citation>
    <scope>NUCLEOTIDE SEQUENCE</scope>
    <source>
        <strain evidence="3">NT6N</strain>
    </source>
</reference>
<feature type="domain" description="Ice-binding protein C-terminal" evidence="2">
    <location>
        <begin position="202"/>
        <end position="224"/>
    </location>
</feature>
<name>A0AAT9FM90_9BACT</name>
<proteinExistence type="predicted"/>
<evidence type="ECO:0000313" key="3">
    <source>
        <dbReference type="EMBL" id="BDS07085.1"/>
    </source>
</evidence>
<accession>A0AAT9FM90</accession>
<dbReference type="NCBIfam" id="TIGR02595">
    <property type="entry name" value="PEP_CTERM"/>
    <property type="match status" value="1"/>
</dbReference>
<protein>
    <recommendedName>
        <fullName evidence="2">Ice-binding protein C-terminal domain-containing protein</fullName>
    </recommendedName>
</protein>
<dbReference type="EMBL" id="AP026866">
    <property type="protein sequence ID" value="BDS07085.1"/>
    <property type="molecule type" value="Genomic_DNA"/>
</dbReference>